<dbReference type="InterPro" id="IPR017884">
    <property type="entry name" value="SANT_dom"/>
</dbReference>
<dbReference type="Gene3D" id="1.10.10.10">
    <property type="entry name" value="Winged helix-like DNA-binding domain superfamily/Winged helix DNA-binding domain"/>
    <property type="match status" value="1"/>
</dbReference>
<dbReference type="CDD" id="cd00167">
    <property type="entry name" value="SANT"/>
    <property type="match status" value="1"/>
</dbReference>
<dbReference type="InterPro" id="IPR032451">
    <property type="entry name" value="SMARCC_C"/>
</dbReference>
<comment type="similarity">
    <text evidence="6">Belongs to the SMARCC family.</text>
</comment>
<dbReference type="Gene3D" id="3.40.50.10190">
    <property type="entry name" value="BRCT domain"/>
    <property type="match status" value="1"/>
</dbReference>
<dbReference type="InterPro" id="IPR001005">
    <property type="entry name" value="SANT/Myb"/>
</dbReference>
<feature type="domain" description="Myb-like" evidence="8">
    <location>
        <begin position="599"/>
        <end position="642"/>
    </location>
</feature>
<evidence type="ECO:0000259" key="10">
    <source>
        <dbReference type="PROSITE" id="PS51293"/>
    </source>
</evidence>
<dbReference type="SUPFAM" id="SSF52113">
    <property type="entry name" value="BRCT domain"/>
    <property type="match status" value="1"/>
</dbReference>
<evidence type="ECO:0000313" key="13">
    <source>
        <dbReference type="Proteomes" id="UP000027586"/>
    </source>
</evidence>
<evidence type="ECO:0000259" key="8">
    <source>
        <dbReference type="PROSITE" id="PS50090"/>
    </source>
</evidence>
<evidence type="ECO:0000256" key="3">
    <source>
        <dbReference type="ARBA" id="ARBA00023015"/>
    </source>
</evidence>
<comment type="caution">
    <text evidence="12">The sequence shown here is derived from an EMBL/GenBank/DDBJ whole genome shotgun (WGS) entry which is preliminary data.</text>
</comment>
<dbReference type="PROSITE" id="PS52032">
    <property type="entry name" value="MARR_BRCT_CHROMO"/>
    <property type="match status" value="1"/>
</dbReference>
<dbReference type="Pfam" id="PF04433">
    <property type="entry name" value="SWIRM"/>
    <property type="match status" value="1"/>
</dbReference>
<dbReference type="PROSITE" id="PS51293">
    <property type="entry name" value="SANT"/>
    <property type="match status" value="1"/>
</dbReference>
<evidence type="ECO:0000256" key="2">
    <source>
        <dbReference type="ARBA" id="ARBA00022853"/>
    </source>
</evidence>
<keyword evidence="5" id="KW-0539">Nucleus</keyword>
<feature type="domain" description="Chromo" evidence="11">
    <location>
        <begin position="2"/>
        <end position="304"/>
    </location>
</feature>
<accession>A0A068SGP1</accession>
<evidence type="ECO:0000259" key="11">
    <source>
        <dbReference type="PROSITE" id="PS52032"/>
    </source>
</evidence>
<evidence type="ECO:0000313" key="12">
    <source>
        <dbReference type="EMBL" id="CDH60441.1"/>
    </source>
</evidence>
<dbReference type="PROSITE" id="PS50934">
    <property type="entry name" value="SWIRM"/>
    <property type="match status" value="1"/>
</dbReference>
<dbReference type="EMBL" id="CBTN010000093">
    <property type="protein sequence ID" value="CDH60441.1"/>
    <property type="molecule type" value="Genomic_DNA"/>
</dbReference>
<dbReference type="InterPro" id="IPR036388">
    <property type="entry name" value="WH-like_DNA-bd_sf"/>
</dbReference>
<feature type="domain" description="SWIRM" evidence="9">
    <location>
        <begin position="367"/>
        <end position="464"/>
    </location>
</feature>
<dbReference type="FunFam" id="1.10.10.60:FF:000014">
    <property type="entry name" value="SWI/SNF complex subunit SMARCC2 isoform C"/>
    <property type="match status" value="1"/>
</dbReference>
<feature type="region of interest" description="Disordered" evidence="7">
    <location>
        <begin position="688"/>
        <end position="720"/>
    </location>
</feature>
<dbReference type="GO" id="GO:0048858">
    <property type="term" value="P:cell projection morphogenesis"/>
    <property type="evidence" value="ECO:0007669"/>
    <property type="project" value="TreeGrafter"/>
</dbReference>
<keyword evidence="2" id="KW-0156">Chromatin regulator</keyword>
<dbReference type="InterPro" id="IPR032450">
    <property type="entry name" value="SMARCC_N"/>
</dbReference>
<feature type="compositionally biased region" description="Basic and acidic residues" evidence="7">
    <location>
        <begin position="516"/>
        <end position="531"/>
    </location>
</feature>
<dbReference type="Gene3D" id="1.10.10.60">
    <property type="entry name" value="Homeodomain-like"/>
    <property type="match status" value="1"/>
</dbReference>
<feature type="compositionally biased region" description="Basic and acidic residues" evidence="7">
    <location>
        <begin position="709"/>
        <end position="720"/>
    </location>
</feature>
<keyword evidence="4" id="KW-0804">Transcription</keyword>
<keyword evidence="3" id="KW-0805">Transcription regulation</keyword>
<reference evidence="12" key="1">
    <citation type="submission" date="2013-08" db="EMBL/GenBank/DDBJ databases">
        <title>Gene expansion shapes genome architecture in the human pathogen Lichtheimia corymbifera: an evolutionary genomics analysis in the ancient terrestrial Mucorales (Mucoromycotina).</title>
        <authorList>
            <person name="Schwartze V.U."/>
            <person name="Winter S."/>
            <person name="Shelest E."/>
            <person name="Marcet-Houben M."/>
            <person name="Horn F."/>
            <person name="Wehner S."/>
            <person name="Hoffmann K."/>
            <person name="Riege K."/>
            <person name="Sammeth M."/>
            <person name="Nowrousian M."/>
            <person name="Valiante V."/>
            <person name="Linde J."/>
            <person name="Jacobsen I.D."/>
            <person name="Marz M."/>
            <person name="Brakhage A.A."/>
            <person name="Gabaldon T."/>
            <person name="Bocker S."/>
            <person name="Voigt K."/>
        </authorList>
    </citation>
    <scope>NUCLEOTIDE SEQUENCE [LARGE SCALE GENOMIC DNA]</scope>
    <source>
        <strain evidence="12">FSU 9682</strain>
    </source>
</reference>
<dbReference type="FunFam" id="1.10.10.10:FF:000020">
    <property type="entry name" value="SWI/SNF complex subunit SMARCC2 isoform c"/>
    <property type="match status" value="1"/>
</dbReference>
<evidence type="ECO:0000259" key="9">
    <source>
        <dbReference type="PROSITE" id="PS50934"/>
    </source>
</evidence>
<dbReference type="PANTHER" id="PTHR15381:SF1">
    <property type="entry name" value="CHONDROITIN SULFATE PROTEOGLYCAN 5"/>
    <property type="match status" value="1"/>
</dbReference>
<evidence type="ECO:0000256" key="5">
    <source>
        <dbReference type="ARBA" id="ARBA00023242"/>
    </source>
</evidence>
<organism evidence="12 13">
    <name type="scientific">Lichtheimia corymbifera JMRC:FSU:9682</name>
    <dbReference type="NCBI Taxonomy" id="1263082"/>
    <lineage>
        <taxon>Eukaryota</taxon>
        <taxon>Fungi</taxon>
        <taxon>Fungi incertae sedis</taxon>
        <taxon>Mucoromycota</taxon>
        <taxon>Mucoromycotina</taxon>
        <taxon>Mucoromycetes</taxon>
        <taxon>Mucorales</taxon>
        <taxon>Lichtheimiaceae</taxon>
        <taxon>Lichtheimia</taxon>
    </lineage>
</organism>
<dbReference type="SMART" id="SM00717">
    <property type="entry name" value="SANT"/>
    <property type="match status" value="1"/>
</dbReference>
<feature type="region of interest" description="Disordered" evidence="7">
    <location>
        <begin position="487"/>
        <end position="531"/>
    </location>
</feature>
<dbReference type="GO" id="GO:0006355">
    <property type="term" value="P:regulation of DNA-templated transcription"/>
    <property type="evidence" value="ECO:0007669"/>
    <property type="project" value="UniProtKB-ARBA"/>
</dbReference>
<dbReference type="GO" id="GO:0016514">
    <property type="term" value="C:SWI/SNF complex"/>
    <property type="evidence" value="ECO:0007669"/>
    <property type="project" value="UniProtKB-ARBA"/>
</dbReference>
<dbReference type="GO" id="GO:0006325">
    <property type="term" value="P:chromatin organization"/>
    <property type="evidence" value="ECO:0007669"/>
    <property type="project" value="UniProtKB-KW"/>
</dbReference>
<proteinExistence type="inferred from homology"/>
<comment type="subcellular location">
    <subcellularLocation>
        <location evidence="1">Nucleus</location>
    </subcellularLocation>
</comment>
<evidence type="ECO:0000256" key="1">
    <source>
        <dbReference type="ARBA" id="ARBA00004123"/>
    </source>
</evidence>
<dbReference type="InterPro" id="IPR049898">
    <property type="entry name" value="MARR_BRCT_CHROMO"/>
</dbReference>
<dbReference type="InterPro" id="IPR007526">
    <property type="entry name" value="SWIRM"/>
</dbReference>
<feature type="compositionally biased region" description="Polar residues" evidence="7">
    <location>
        <begin position="883"/>
        <end position="893"/>
    </location>
</feature>
<dbReference type="PROSITE" id="PS50090">
    <property type="entry name" value="MYB_LIKE"/>
    <property type="match status" value="1"/>
</dbReference>
<dbReference type="PANTHER" id="PTHR15381">
    <property type="entry name" value="CHONDROITIN SULFATE PROTEOGLYCAN 5 -RELATED"/>
    <property type="match status" value="1"/>
</dbReference>
<dbReference type="InterPro" id="IPR009057">
    <property type="entry name" value="Homeodomain-like_sf"/>
</dbReference>
<dbReference type="Pfam" id="PF16495">
    <property type="entry name" value="SWIRM-assoc_1"/>
    <property type="match status" value="1"/>
</dbReference>
<feature type="compositionally biased region" description="Low complexity" evidence="7">
    <location>
        <begin position="830"/>
        <end position="882"/>
    </location>
</feature>
<dbReference type="Pfam" id="PF16496">
    <property type="entry name" value="SWIRM-assoc_2"/>
    <property type="match status" value="1"/>
</dbReference>
<feature type="compositionally biased region" description="Low complexity" evidence="7">
    <location>
        <begin position="320"/>
        <end position="330"/>
    </location>
</feature>
<dbReference type="SUPFAM" id="SSF46689">
    <property type="entry name" value="Homeodomain-like"/>
    <property type="match status" value="2"/>
</dbReference>
<keyword evidence="13" id="KW-1185">Reference proteome</keyword>
<evidence type="ECO:0000256" key="6">
    <source>
        <dbReference type="ARBA" id="ARBA00049655"/>
    </source>
</evidence>
<dbReference type="Pfam" id="PF00249">
    <property type="entry name" value="Myb_DNA-binding"/>
    <property type="match status" value="1"/>
</dbReference>
<evidence type="ECO:0000256" key="7">
    <source>
        <dbReference type="SAM" id="MobiDB-lite"/>
    </source>
</evidence>
<feature type="region of interest" description="Disordered" evidence="7">
    <location>
        <begin position="241"/>
        <end position="262"/>
    </location>
</feature>
<evidence type="ECO:0000256" key="4">
    <source>
        <dbReference type="ARBA" id="ARBA00023163"/>
    </source>
</evidence>
<gene>
    <name evidence="12" type="ORF">LCOR_11225.1</name>
</gene>
<feature type="domain" description="SANT" evidence="10">
    <location>
        <begin position="595"/>
        <end position="646"/>
    </location>
</feature>
<name>A0A068SGP1_9FUNG</name>
<feature type="region of interest" description="Disordered" evidence="7">
    <location>
        <begin position="296"/>
        <end position="346"/>
    </location>
</feature>
<dbReference type="VEuPathDB" id="FungiDB:LCOR_11225.1"/>
<dbReference type="Proteomes" id="UP000027586">
    <property type="component" value="Unassembled WGS sequence"/>
</dbReference>
<dbReference type="STRING" id="1263082.A0A068SGP1"/>
<dbReference type="AlphaFoldDB" id="A0A068SGP1"/>
<feature type="compositionally biased region" description="Polar residues" evidence="7">
    <location>
        <begin position="331"/>
        <end position="346"/>
    </location>
</feature>
<sequence>MAALPPPPEPTIDLHYYDQPSTISYFEPIVDNLRSDLQSEGVDTTLTAPELAHFTARFQQFQQSALGRSAAQAIRSTGVNSLPARIPTSFLEANQTLSTSSPLYFVLKAAYLFQSDRGISDWQFDAAEEKDTYLDLVKYITRYLEKPAKVYRVPIVAFDHEVDPGNKQQLIGMVQAMGGVIAGSATLATHVVYKETNNVDTTRAIRVLDKKDGRLLVHFVKFPDSYNQWIDEADKQQYHDVTDESNNNNNNNNTTSSDASSPVNVTANWVLDSFAFNEWANVKDYIYEEPRTSLKRSVDEASSSLADDSNPAKKSRTPNQEEQQQQQQQQSTDNNEKQQATTNGTVNEAAKQKEMAKKYIAVQTHEIIIPSYAAWFELGSIHDIERRSLPEFFNNRNKSKTPSVYKEYRDFMVNTYRLNPLEYLTVTACRRNMTGDVCAIIRVHAFLEQWGLINYQVDPEMKPSNIGPPFSGQFKVVADMPRGFVTKKKEANGTAMDTDTEESTKNKEEEDQPVSPKKEEDESKANIKLDSNMELRRDVYDKASSKVECKSCGKECGQERYKNDKGVYLCNDCHKDGKAPSDTSLEDFKQEKVAAPSKPWTDQENVLLMEGLEMYSEDWNKVADHVGSRTRDECILHYLQLPFEDPYVDTEITKLGLLQYDPSRQTENPIMSVVAFLASTVKPEVAAAAVGQEPKERAKDEKEQQEEEESKKKEEENKEARQLTHTLFRTKLQHFQTKVAQFEKLESIVEDERRKLEKERHQMTMDRLALKAKIEQVEREMLKRGNTPNSITPAQIQQQIAGGMMPGGGSNMYMNPAAAAAAAAAAAHAAGGQPNAPQPHPMQMQQQQYQLQMQRQMQQGSVSQAPGQFQQQQPPQQQQQPPSSGHNFNMMSF</sequence>
<dbReference type="InterPro" id="IPR036420">
    <property type="entry name" value="BRCT_dom_sf"/>
</dbReference>
<feature type="region of interest" description="Disordered" evidence="7">
    <location>
        <begin position="830"/>
        <end position="893"/>
    </location>
</feature>
<feature type="compositionally biased region" description="Basic and acidic residues" evidence="7">
    <location>
        <begin position="693"/>
        <end position="702"/>
    </location>
</feature>
<protein>
    <submittedName>
        <fullName evidence="12">Smarcc1 protein</fullName>
    </submittedName>
</protein>
<dbReference type="OrthoDB" id="118550at2759"/>